<keyword evidence="1" id="KW-1133">Transmembrane helix</keyword>
<gene>
    <name evidence="2" type="ORF">MMF94_40310</name>
</gene>
<dbReference type="Proteomes" id="UP001299970">
    <property type="component" value="Unassembled WGS sequence"/>
</dbReference>
<evidence type="ECO:0000313" key="3">
    <source>
        <dbReference type="Proteomes" id="UP001299970"/>
    </source>
</evidence>
<feature type="transmembrane region" description="Helical" evidence="1">
    <location>
        <begin position="20"/>
        <end position="40"/>
    </location>
</feature>
<dbReference type="RefSeq" id="WP_241042769.1">
    <property type="nucleotide sequence ID" value="NZ_BAAAJF010000079.1"/>
</dbReference>
<accession>A0ABS9TTW3</accession>
<proteinExistence type="predicted"/>
<dbReference type="EMBL" id="JAKXMK010000052">
    <property type="protein sequence ID" value="MCH6171964.1"/>
    <property type="molecule type" value="Genomic_DNA"/>
</dbReference>
<organism evidence="2 3">
    <name type="scientific">Pseudonocardia alaniniphila</name>
    <dbReference type="NCBI Taxonomy" id="75291"/>
    <lineage>
        <taxon>Bacteria</taxon>
        <taxon>Bacillati</taxon>
        <taxon>Actinomycetota</taxon>
        <taxon>Actinomycetes</taxon>
        <taxon>Pseudonocardiales</taxon>
        <taxon>Pseudonocardiaceae</taxon>
        <taxon>Pseudonocardia</taxon>
    </lineage>
</organism>
<sequence length="67" mass="7449">MMPIEQFVMNTRQLVVLWDGYSAGIPPGVLFSAFVIMALATRRAPAVRSRPVPEEWSSTVPERETSA</sequence>
<protein>
    <submittedName>
        <fullName evidence="2">Uncharacterized protein</fullName>
    </submittedName>
</protein>
<keyword evidence="3" id="KW-1185">Reference proteome</keyword>
<comment type="caution">
    <text evidence="2">The sequence shown here is derived from an EMBL/GenBank/DDBJ whole genome shotgun (WGS) entry which is preliminary data.</text>
</comment>
<name>A0ABS9TTW3_9PSEU</name>
<evidence type="ECO:0000313" key="2">
    <source>
        <dbReference type="EMBL" id="MCH6171964.1"/>
    </source>
</evidence>
<keyword evidence="1" id="KW-0812">Transmembrane</keyword>
<keyword evidence="1" id="KW-0472">Membrane</keyword>
<evidence type="ECO:0000256" key="1">
    <source>
        <dbReference type="SAM" id="Phobius"/>
    </source>
</evidence>
<reference evidence="2 3" key="1">
    <citation type="submission" date="2022-03" db="EMBL/GenBank/DDBJ databases">
        <title>Pseudonocardia alaer sp. nov., a novel actinomycete isolated from reed forest soil.</title>
        <authorList>
            <person name="Wang L."/>
        </authorList>
    </citation>
    <scope>NUCLEOTIDE SEQUENCE [LARGE SCALE GENOMIC DNA]</scope>
    <source>
        <strain evidence="2 3">Y-16303</strain>
    </source>
</reference>